<reference evidence="1 2" key="1">
    <citation type="journal article" date="2018" name="New Phytol.">
        <title>Phylogenomics of Endogonaceae and evolution of mycorrhizas within Mucoromycota.</title>
        <authorList>
            <person name="Chang Y."/>
            <person name="Desiro A."/>
            <person name="Na H."/>
            <person name="Sandor L."/>
            <person name="Lipzen A."/>
            <person name="Clum A."/>
            <person name="Barry K."/>
            <person name="Grigoriev I.V."/>
            <person name="Martin F.M."/>
            <person name="Stajich J.E."/>
            <person name="Smith M.E."/>
            <person name="Bonito G."/>
            <person name="Spatafora J.W."/>
        </authorList>
    </citation>
    <scope>NUCLEOTIDE SEQUENCE [LARGE SCALE GENOMIC DNA]</scope>
    <source>
        <strain evidence="1 2">GMNB39</strain>
    </source>
</reference>
<dbReference type="EMBL" id="RBNI01008182">
    <property type="protein sequence ID" value="RUP44888.1"/>
    <property type="molecule type" value="Genomic_DNA"/>
</dbReference>
<dbReference type="AlphaFoldDB" id="A0A433D227"/>
<keyword evidence="2" id="KW-1185">Reference proteome</keyword>
<sequence>MRSHNYVNQSHDLHPRVSRVSLVGLTLASFLPEQILQVILPKLAQRAQARSKGSSSLSS</sequence>
<protein>
    <submittedName>
        <fullName evidence="1">Uncharacterized protein</fullName>
    </submittedName>
</protein>
<dbReference type="Proteomes" id="UP000268093">
    <property type="component" value="Unassembled WGS sequence"/>
</dbReference>
<evidence type="ECO:0000313" key="2">
    <source>
        <dbReference type="Proteomes" id="UP000268093"/>
    </source>
</evidence>
<evidence type="ECO:0000313" key="1">
    <source>
        <dbReference type="EMBL" id="RUP44888.1"/>
    </source>
</evidence>
<name>A0A433D227_9FUNG</name>
<organism evidence="1 2">
    <name type="scientific">Jimgerdemannia flammicorona</name>
    <dbReference type="NCBI Taxonomy" id="994334"/>
    <lineage>
        <taxon>Eukaryota</taxon>
        <taxon>Fungi</taxon>
        <taxon>Fungi incertae sedis</taxon>
        <taxon>Mucoromycota</taxon>
        <taxon>Mucoromycotina</taxon>
        <taxon>Endogonomycetes</taxon>
        <taxon>Endogonales</taxon>
        <taxon>Endogonaceae</taxon>
        <taxon>Jimgerdemannia</taxon>
    </lineage>
</organism>
<comment type="caution">
    <text evidence="1">The sequence shown here is derived from an EMBL/GenBank/DDBJ whole genome shotgun (WGS) entry which is preliminary data.</text>
</comment>
<gene>
    <name evidence="1" type="ORF">BC936DRAFT_148894</name>
</gene>
<proteinExistence type="predicted"/>
<accession>A0A433D227</accession>